<evidence type="ECO:0000256" key="5">
    <source>
        <dbReference type="ARBA" id="ARBA00023015"/>
    </source>
</evidence>
<name>A0ABN8IQ89_9NEOP</name>
<keyword evidence="8" id="KW-0863">Zinc-finger</keyword>
<comment type="subcellular location">
    <subcellularLocation>
        <location evidence="1">Nucleus</location>
    </subcellularLocation>
</comment>
<dbReference type="SMART" id="SM00355">
    <property type="entry name" value="ZnF_C2H2"/>
    <property type="match status" value="9"/>
</dbReference>
<feature type="domain" description="C2H2-type" evidence="9">
    <location>
        <begin position="513"/>
        <end position="541"/>
    </location>
</feature>
<feature type="domain" description="C2H2-type" evidence="9">
    <location>
        <begin position="598"/>
        <end position="623"/>
    </location>
</feature>
<evidence type="ECO:0000313" key="10">
    <source>
        <dbReference type="EMBL" id="CAH2061733.1"/>
    </source>
</evidence>
<evidence type="ECO:0000256" key="4">
    <source>
        <dbReference type="ARBA" id="ARBA00022833"/>
    </source>
</evidence>
<keyword evidence="11" id="KW-1185">Reference proteome</keyword>
<feature type="domain" description="C2H2-type" evidence="9">
    <location>
        <begin position="453"/>
        <end position="480"/>
    </location>
</feature>
<keyword evidence="7" id="KW-0539">Nucleus</keyword>
<keyword evidence="3" id="KW-0677">Repeat</keyword>
<evidence type="ECO:0000256" key="2">
    <source>
        <dbReference type="ARBA" id="ARBA00022723"/>
    </source>
</evidence>
<organism evidence="10 11">
    <name type="scientific">Iphiclides podalirius</name>
    <name type="common">scarce swallowtail</name>
    <dbReference type="NCBI Taxonomy" id="110791"/>
    <lineage>
        <taxon>Eukaryota</taxon>
        <taxon>Metazoa</taxon>
        <taxon>Ecdysozoa</taxon>
        <taxon>Arthropoda</taxon>
        <taxon>Hexapoda</taxon>
        <taxon>Insecta</taxon>
        <taxon>Pterygota</taxon>
        <taxon>Neoptera</taxon>
        <taxon>Endopterygota</taxon>
        <taxon>Lepidoptera</taxon>
        <taxon>Glossata</taxon>
        <taxon>Ditrysia</taxon>
        <taxon>Papilionoidea</taxon>
        <taxon>Papilionidae</taxon>
        <taxon>Papilioninae</taxon>
        <taxon>Iphiclides</taxon>
    </lineage>
</organism>
<feature type="domain" description="C2H2-type" evidence="9">
    <location>
        <begin position="478"/>
        <end position="501"/>
    </location>
</feature>
<evidence type="ECO:0000256" key="7">
    <source>
        <dbReference type="ARBA" id="ARBA00023242"/>
    </source>
</evidence>
<dbReference type="PROSITE" id="PS50157">
    <property type="entry name" value="ZINC_FINGER_C2H2_2"/>
    <property type="match status" value="8"/>
</dbReference>
<feature type="domain" description="C2H2-type" evidence="9">
    <location>
        <begin position="625"/>
        <end position="651"/>
    </location>
</feature>
<dbReference type="InterPro" id="IPR036236">
    <property type="entry name" value="Znf_C2H2_sf"/>
</dbReference>
<dbReference type="PANTHER" id="PTHR24399:SF23">
    <property type="entry name" value="C2H2-TYPE DOMAIN-CONTAINING PROTEIN"/>
    <property type="match status" value="1"/>
</dbReference>
<feature type="domain" description="C2H2-type" evidence="9">
    <location>
        <begin position="570"/>
        <end position="597"/>
    </location>
</feature>
<dbReference type="Pfam" id="PF12874">
    <property type="entry name" value="zf-met"/>
    <property type="match status" value="1"/>
</dbReference>
<dbReference type="SUPFAM" id="SSF57667">
    <property type="entry name" value="beta-beta-alpha zinc fingers"/>
    <property type="match status" value="5"/>
</dbReference>
<dbReference type="Pfam" id="PF00096">
    <property type="entry name" value="zf-C2H2"/>
    <property type="match status" value="1"/>
</dbReference>
<reference evidence="10" key="1">
    <citation type="submission" date="2022-03" db="EMBL/GenBank/DDBJ databases">
        <authorList>
            <person name="Martin H S."/>
        </authorList>
    </citation>
    <scope>NUCLEOTIDE SEQUENCE</scope>
</reference>
<dbReference type="SUPFAM" id="SSF57716">
    <property type="entry name" value="Glucocorticoid receptor-like (DNA-binding domain)"/>
    <property type="match status" value="1"/>
</dbReference>
<keyword evidence="6" id="KW-0804">Transcription</keyword>
<dbReference type="EMBL" id="OW152840">
    <property type="protein sequence ID" value="CAH2061733.1"/>
    <property type="molecule type" value="Genomic_DNA"/>
</dbReference>
<evidence type="ECO:0000256" key="8">
    <source>
        <dbReference type="PROSITE-ProRule" id="PRU00042"/>
    </source>
</evidence>
<dbReference type="InterPro" id="IPR013087">
    <property type="entry name" value="Znf_C2H2_type"/>
</dbReference>
<evidence type="ECO:0000313" key="11">
    <source>
        <dbReference type="Proteomes" id="UP000837857"/>
    </source>
</evidence>
<evidence type="ECO:0000259" key="9">
    <source>
        <dbReference type="PROSITE" id="PS50157"/>
    </source>
</evidence>
<keyword evidence="2" id="KW-0479">Metal-binding</keyword>
<dbReference type="PANTHER" id="PTHR24399">
    <property type="entry name" value="ZINC FINGER AND BTB DOMAIN-CONTAINING"/>
    <property type="match status" value="1"/>
</dbReference>
<feature type="domain" description="C2H2-type" evidence="9">
    <location>
        <begin position="542"/>
        <end position="565"/>
    </location>
</feature>
<dbReference type="PROSITE" id="PS00028">
    <property type="entry name" value="ZINC_FINGER_C2H2_1"/>
    <property type="match status" value="9"/>
</dbReference>
<feature type="non-terminal residue" evidence="10">
    <location>
        <position position="651"/>
    </location>
</feature>
<accession>A0ABN8IQ89</accession>
<dbReference type="Proteomes" id="UP000837857">
    <property type="component" value="Chromosome 28"/>
</dbReference>
<sequence>MIASFYPFQVADDPNFPNKICSKCLDRTINSYLFTQQCERAERALRNCFNDLNEKFDKLDPLERVKRRGRQKLHPNHNVLYADYKMVMGYADPIINIINVGASREEEEEMEIKEFGKHLRHIEKHKFKNVLEHLIEKRMDDFCGVCMDKGDGSQMVELNETFHLHAGYPELTGERTLARVLKETVPEMNTVNNYIGTKICETCLNHALTCYIFLKKIRYTRTRLDTCIALMLKNLNGVEEPDTNVIVEIAEDSILPLMTKDEVVDDVEFDDSDDTFEGSMNVEVLEDEFRIESESSDDSVRSLRTYGPSAKPKNTKIFDDLKKNLYPVNPTAEFILHNPAKDATRTYVNKKLVNGIQPKLTATHEVKKPPPRDVCSEFLTFKKKPKPARRRWPRFTCPLCSKHFISDYFLKKHVLKHVEMKTKCPLCSARLKSKFCLFEHMKMVHIAHGVPYSVCTVCCRGFADASKLASHKKTHHGKECQLCGKRFSSQKRFDVHLQRHAVRFNALKGRKAQTCSFCEKECSNENELSLHVNKSHLQIKPYSCDMCDKQFYTEHNLASHKRVHTFLSREKCEFCDKVFKCRKDLVVHVRRHIGSKPHHCHVCRQSFYSETGRNVHMRKTHGGRFCCRLCKSVFNRKLDLKAHVNVAHNAM</sequence>
<evidence type="ECO:0000256" key="6">
    <source>
        <dbReference type="ARBA" id="ARBA00023163"/>
    </source>
</evidence>
<dbReference type="Gene3D" id="3.30.160.60">
    <property type="entry name" value="Classic Zinc Finger"/>
    <property type="match status" value="5"/>
</dbReference>
<evidence type="ECO:0000256" key="1">
    <source>
        <dbReference type="ARBA" id="ARBA00004123"/>
    </source>
</evidence>
<feature type="domain" description="C2H2-type" evidence="9">
    <location>
        <begin position="395"/>
        <end position="422"/>
    </location>
</feature>
<protein>
    <recommendedName>
        <fullName evidence="9">C2H2-type domain-containing protein</fullName>
    </recommendedName>
</protein>
<proteinExistence type="predicted"/>
<keyword evidence="4" id="KW-0862">Zinc</keyword>
<keyword evidence="5" id="KW-0805">Transcription regulation</keyword>
<evidence type="ECO:0000256" key="3">
    <source>
        <dbReference type="ARBA" id="ARBA00022737"/>
    </source>
</evidence>
<gene>
    <name evidence="10" type="ORF">IPOD504_LOCUS11409</name>
</gene>